<proteinExistence type="predicted"/>
<protein>
    <submittedName>
        <fullName evidence="1">Uncharacterized protein</fullName>
    </submittedName>
</protein>
<dbReference type="AlphaFoldDB" id="A0A3P7RYN8"/>
<evidence type="ECO:0000313" key="1">
    <source>
        <dbReference type="EMBL" id="VDN47672.1"/>
    </source>
</evidence>
<dbReference type="Proteomes" id="UP000279029">
    <property type="component" value="Chromosome"/>
</dbReference>
<accession>A0A3P7RYN8</accession>
<keyword evidence="2" id="KW-1185">Reference proteome</keyword>
<dbReference type="EMBL" id="LR130778">
    <property type="protein sequence ID" value="VDN47672.1"/>
    <property type="molecule type" value="Genomic_DNA"/>
</dbReference>
<sequence length="61" mass="7615">MITKIYSYEYRVLQFNRKVIYIIGMQLYCIYNTVAYNKYITKFSNKYPLCQRKNHYTIKLR</sequence>
<dbReference type="KEGG" id="cbar:PATL70BA_1781"/>
<name>A0A3P7RYN8_9FIRM</name>
<evidence type="ECO:0000313" key="2">
    <source>
        <dbReference type="Proteomes" id="UP000279029"/>
    </source>
</evidence>
<reference evidence="1 2" key="1">
    <citation type="submission" date="2018-09" db="EMBL/GenBank/DDBJ databases">
        <authorList>
            <person name="Postec A."/>
        </authorList>
    </citation>
    <scope>NUCLEOTIDE SEQUENCE [LARGE SCALE GENOMIC DNA]</scope>
    <source>
        <strain evidence="1">70B-A</strain>
    </source>
</reference>
<organism evidence="1 2">
    <name type="scientific">Petrocella atlantisensis</name>
    <dbReference type="NCBI Taxonomy" id="2173034"/>
    <lineage>
        <taxon>Bacteria</taxon>
        <taxon>Bacillati</taxon>
        <taxon>Bacillota</taxon>
        <taxon>Clostridia</taxon>
        <taxon>Lachnospirales</taxon>
        <taxon>Vallitaleaceae</taxon>
        <taxon>Petrocella</taxon>
    </lineage>
</organism>
<gene>
    <name evidence="1" type="ORF">PATL70BA_1781</name>
</gene>